<gene>
    <name evidence="2" type="ORF">FA14DRAFT_159578</name>
</gene>
<dbReference type="EMBL" id="KZ819602">
    <property type="protein sequence ID" value="PWN37608.1"/>
    <property type="molecule type" value="Genomic_DNA"/>
</dbReference>
<keyword evidence="3" id="KW-1185">Reference proteome</keyword>
<evidence type="ECO:0000313" key="3">
    <source>
        <dbReference type="Proteomes" id="UP000245771"/>
    </source>
</evidence>
<dbReference type="InParanoid" id="A0A316VKM5"/>
<evidence type="ECO:0000256" key="1">
    <source>
        <dbReference type="SAM" id="MobiDB-lite"/>
    </source>
</evidence>
<evidence type="ECO:0000313" key="2">
    <source>
        <dbReference type="EMBL" id="PWN37608.1"/>
    </source>
</evidence>
<protein>
    <submittedName>
        <fullName evidence="2">Uncharacterized protein</fullName>
    </submittedName>
</protein>
<dbReference type="Pfam" id="PF10013">
    <property type="entry name" value="DUF2256"/>
    <property type="match status" value="1"/>
</dbReference>
<name>A0A316VKM5_9BASI</name>
<proteinExistence type="predicted"/>
<sequence length="305" mass="34111">MSTQRGYIRLLSTCKVSRNTQLKQPIRAQSTCCRVSSSMPPKRNDRRAITPPSPIQTAKVHTNGGETSTKDDSIDLSKLQAKPCHCCGREITPRSKWKRNWDEIRFCSDQCRSWPGTIKVFTYQGGEDVGSPAGVNMNKVTKPTELEGNSNLEKCINRDEGDPNKETPLGPQHQLLVHELDLDAWIESSIWAVAQQSSKATKLKTLQDVAQVMDDDMDKISDVQLGNAIHEYLKHSHAGLREMIRRAARRLVVMPSESWACSKRNLIGEKVPVLALSQKDGRQRLITLSDVSHAKGEIEVSIDKS</sequence>
<dbReference type="GeneID" id="37020061"/>
<feature type="compositionally biased region" description="Polar residues" evidence="1">
    <location>
        <begin position="55"/>
        <end position="67"/>
    </location>
</feature>
<feature type="region of interest" description="Disordered" evidence="1">
    <location>
        <begin position="34"/>
        <end position="72"/>
    </location>
</feature>
<dbReference type="AlphaFoldDB" id="A0A316VKM5"/>
<accession>A0A316VKM5</accession>
<dbReference type="OrthoDB" id="537467at2759"/>
<dbReference type="RefSeq" id="XP_025357910.1">
    <property type="nucleotide sequence ID" value="XM_025498280.1"/>
</dbReference>
<reference evidence="2 3" key="1">
    <citation type="journal article" date="2018" name="Mol. Biol. Evol.">
        <title>Broad Genomic Sampling Reveals a Smut Pathogenic Ancestry of the Fungal Clade Ustilaginomycotina.</title>
        <authorList>
            <person name="Kijpornyongpan T."/>
            <person name="Mondo S.J."/>
            <person name="Barry K."/>
            <person name="Sandor L."/>
            <person name="Lee J."/>
            <person name="Lipzen A."/>
            <person name="Pangilinan J."/>
            <person name="LaButti K."/>
            <person name="Hainaut M."/>
            <person name="Henrissat B."/>
            <person name="Grigoriev I.V."/>
            <person name="Spatafora J.W."/>
            <person name="Aime M.C."/>
        </authorList>
    </citation>
    <scope>NUCLEOTIDE SEQUENCE [LARGE SCALE GENOMIC DNA]</scope>
    <source>
        <strain evidence="2 3">MCA 3882</strain>
    </source>
</reference>
<organism evidence="2 3">
    <name type="scientific">Meira miltonrushii</name>
    <dbReference type="NCBI Taxonomy" id="1280837"/>
    <lineage>
        <taxon>Eukaryota</taxon>
        <taxon>Fungi</taxon>
        <taxon>Dikarya</taxon>
        <taxon>Basidiomycota</taxon>
        <taxon>Ustilaginomycotina</taxon>
        <taxon>Exobasidiomycetes</taxon>
        <taxon>Exobasidiales</taxon>
        <taxon>Brachybasidiaceae</taxon>
        <taxon>Meira</taxon>
    </lineage>
</organism>
<dbReference type="InterPro" id="IPR017136">
    <property type="entry name" value="UCP037205"/>
</dbReference>
<dbReference type="Proteomes" id="UP000245771">
    <property type="component" value="Unassembled WGS sequence"/>
</dbReference>